<protein>
    <recommendedName>
        <fullName evidence="3">Reverse transcriptase domain-containing protein</fullName>
    </recommendedName>
</protein>
<evidence type="ECO:0008006" key="3">
    <source>
        <dbReference type="Google" id="ProtNLM"/>
    </source>
</evidence>
<dbReference type="Proteomes" id="UP001289374">
    <property type="component" value="Unassembled WGS sequence"/>
</dbReference>
<proteinExistence type="predicted"/>
<evidence type="ECO:0000313" key="2">
    <source>
        <dbReference type="Proteomes" id="UP001289374"/>
    </source>
</evidence>
<reference evidence="1" key="2">
    <citation type="journal article" date="2024" name="Plant">
        <title>Genomic evolution and insights into agronomic trait innovations of Sesamum species.</title>
        <authorList>
            <person name="Miao H."/>
            <person name="Wang L."/>
            <person name="Qu L."/>
            <person name="Liu H."/>
            <person name="Sun Y."/>
            <person name="Le M."/>
            <person name="Wang Q."/>
            <person name="Wei S."/>
            <person name="Zheng Y."/>
            <person name="Lin W."/>
            <person name="Duan Y."/>
            <person name="Cao H."/>
            <person name="Xiong S."/>
            <person name="Wang X."/>
            <person name="Wei L."/>
            <person name="Li C."/>
            <person name="Ma Q."/>
            <person name="Ju M."/>
            <person name="Zhao R."/>
            <person name="Li G."/>
            <person name="Mu C."/>
            <person name="Tian Q."/>
            <person name="Mei H."/>
            <person name="Zhang T."/>
            <person name="Gao T."/>
            <person name="Zhang H."/>
        </authorList>
    </citation>
    <scope>NUCLEOTIDE SEQUENCE</scope>
    <source>
        <strain evidence="1">K16</strain>
    </source>
</reference>
<dbReference type="AlphaFoldDB" id="A0AAE1WEC9"/>
<comment type="caution">
    <text evidence="1">The sequence shown here is derived from an EMBL/GenBank/DDBJ whole genome shotgun (WGS) entry which is preliminary data.</text>
</comment>
<gene>
    <name evidence="1" type="ORF">Sango_1941400</name>
</gene>
<name>A0AAE1WEC9_9LAMI</name>
<keyword evidence="2" id="KW-1185">Reference proteome</keyword>
<dbReference type="EMBL" id="JACGWL010000011">
    <property type="protein sequence ID" value="KAK4391636.1"/>
    <property type="molecule type" value="Genomic_DNA"/>
</dbReference>
<sequence>MSDFHDVIVDCTLIDVTHLELSKSDHRGLLVETEYTMERKVSSFQFQHMWTTHSGFHEVEWNKTVFGNVFDRVAVPERQLKETDETYDHDPCDRTLVEWNWCSVELVRVLAQEKVFLRQNAGIKWAKDGEQNTRYFHSLSGFVPGRLLSDSVLLVQELIHSLESRRPEANMVFKLDMAKAYDRVSWDFLYQVLRKRVSHSAGLPWWLMLS</sequence>
<evidence type="ECO:0000313" key="1">
    <source>
        <dbReference type="EMBL" id="KAK4391636.1"/>
    </source>
</evidence>
<accession>A0AAE1WEC9</accession>
<reference evidence="1" key="1">
    <citation type="submission" date="2020-06" db="EMBL/GenBank/DDBJ databases">
        <authorList>
            <person name="Li T."/>
            <person name="Hu X."/>
            <person name="Zhang T."/>
            <person name="Song X."/>
            <person name="Zhang H."/>
            <person name="Dai N."/>
            <person name="Sheng W."/>
            <person name="Hou X."/>
            <person name="Wei L."/>
        </authorList>
    </citation>
    <scope>NUCLEOTIDE SEQUENCE</scope>
    <source>
        <strain evidence="1">K16</strain>
        <tissue evidence="1">Leaf</tissue>
    </source>
</reference>
<organism evidence="1 2">
    <name type="scientific">Sesamum angolense</name>
    <dbReference type="NCBI Taxonomy" id="2727404"/>
    <lineage>
        <taxon>Eukaryota</taxon>
        <taxon>Viridiplantae</taxon>
        <taxon>Streptophyta</taxon>
        <taxon>Embryophyta</taxon>
        <taxon>Tracheophyta</taxon>
        <taxon>Spermatophyta</taxon>
        <taxon>Magnoliopsida</taxon>
        <taxon>eudicotyledons</taxon>
        <taxon>Gunneridae</taxon>
        <taxon>Pentapetalae</taxon>
        <taxon>asterids</taxon>
        <taxon>lamiids</taxon>
        <taxon>Lamiales</taxon>
        <taxon>Pedaliaceae</taxon>
        <taxon>Sesamum</taxon>
    </lineage>
</organism>